<dbReference type="OrthoDB" id="9800627at2"/>
<dbReference type="GO" id="GO:0046872">
    <property type="term" value="F:metal ion binding"/>
    <property type="evidence" value="ECO:0007669"/>
    <property type="project" value="UniProtKB-KW"/>
</dbReference>
<dbReference type="Proteomes" id="UP000320585">
    <property type="component" value="Chromosome"/>
</dbReference>
<dbReference type="AlphaFoldDB" id="A0A8D4UVA9"/>
<proteinExistence type="inferred from homology"/>
<dbReference type="Pfam" id="PF02163">
    <property type="entry name" value="Peptidase_M50"/>
    <property type="match status" value="1"/>
</dbReference>
<dbReference type="GO" id="GO:0006508">
    <property type="term" value="P:proteolysis"/>
    <property type="evidence" value="ECO:0007669"/>
    <property type="project" value="UniProtKB-KW"/>
</dbReference>
<feature type="transmembrane region" description="Helical" evidence="13">
    <location>
        <begin position="90"/>
        <end position="113"/>
    </location>
</feature>
<keyword evidence="11" id="KW-0482">Metalloprotease</keyword>
<evidence type="ECO:0000313" key="15">
    <source>
        <dbReference type="EMBL" id="BBK25651.1"/>
    </source>
</evidence>
<sequence length="209" mass="23319">MFDFLDLSTLIYRVPALLLALSFHEYAHAVVSDSLGDPTPSATGRLTMNPLAHLDAVGTLLLVLCGFGWAKPVMIDPRYYKNYRSGVLKVSLAGPGGNLLLCFISIFLMGLLQRFGMLGMGGYQFLYWIMLYNVWFAFFNLIPVPPLDGSKVVSMLLPGELSWKFENFNAQYGFIILMVVVFSGVANKFLSPLSNLFVTLCYNITYILL</sequence>
<evidence type="ECO:0000256" key="1">
    <source>
        <dbReference type="ARBA" id="ARBA00001947"/>
    </source>
</evidence>
<protein>
    <submittedName>
        <fullName evidence="15">Peptidase</fullName>
    </submittedName>
</protein>
<keyword evidence="9" id="KW-0862">Zinc</keyword>
<dbReference type="GO" id="GO:0005886">
    <property type="term" value="C:plasma membrane"/>
    <property type="evidence" value="ECO:0007669"/>
    <property type="project" value="UniProtKB-SubCell"/>
</dbReference>
<dbReference type="PANTHER" id="PTHR35864">
    <property type="entry name" value="ZINC METALLOPROTEASE MJ0611-RELATED"/>
    <property type="match status" value="1"/>
</dbReference>
<evidence type="ECO:0000256" key="12">
    <source>
        <dbReference type="ARBA" id="ARBA00023136"/>
    </source>
</evidence>
<dbReference type="InterPro" id="IPR044537">
    <property type="entry name" value="Rip2-like"/>
</dbReference>
<dbReference type="KEGG" id="dho:Dia5BBH33_15860"/>
<dbReference type="CDD" id="cd06158">
    <property type="entry name" value="S2P-M50_like_1"/>
    <property type="match status" value="1"/>
</dbReference>
<organism evidence="15 16">
    <name type="scientific">Dialister hominis</name>
    <dbReference type="NCBI Taxonomy" id="2582419"/>
    <lineage>
        <taxon>Bacteria</taxon>
        <taxon>Bacillati</taxon>
        <taxon>Bacillota</taxon>
        <taxon>Negativicutes</taxon>
        <taxon>Veillonellales</taxon>
        <taxon>Veillonellaceae</taxon>
        <taxon>Dialister</taxon>
    </lineage>
</organism>
<dbReference type="PANTHER" id="PTHR35864:SF1">
    <property type="entry name" value="ZINC METALLOPROTEASE YWHC-RELATED"/>
    <property type="match status" value="1"/>
</dbReference>
<keyword evidence="16" id="KW-1185">Reference proteome</keyword>
<evidence type="ECO:0000256" key="3">
    <source>
        <dbReference type="ARBA" id="ARBA00007931"/>
    </source>
</evidence>
<dbReference type="InterPro" id="IPR008915">
    <property type="entry name" value="Peptidase_M50"/>
</dbReference>
<keyword evidence="12 13" id="KW-0472">Membrane</keyword>
<dbReference type="GO" id="GO:0008237">
    <property type="term" value="F:metallopeptidase activity"/>
    <property type="evidence" value="ECO:0007669"/>
    <property type="project" value="UniProtKB-KW"/>
</dbReference>
<keyword evidence="8" id="KW-0378">Hydrolase</keyword>
<evidence type="ECO:0000256" key="13">
    <source>
        <dbReference type="SAM" id="Phobius"/>
    </source>
</evidence>
<evidence type="ECO:0000256" key="9">
    <source>
        <dbReference type="ARBA" id="ARBA00022833"/>
    </source>
</evidence>
<evidence type="ECO:0000259" key="14">
    <source>
        <dbReference type="Pfam" id="PF02163"/>
    </source>
</evidence>
<evidence type="ECO:0000256" key="10">
    <source>
        <dbReference type="ARBA" id="ARBA00022989"/>
    </source>
</evidence>
<feature type="transmembrane region" description="Helical" evidence="13">
    <location>
        <begin position="168"/>
        <end position="186"/>
    </location>
</feature>
<evidence type="ECO:0000256" key="7">
    <source>
        <dbReference type="ARBA" id="ARBA00022723"/>
    </source>
</evidence>
<evidence type="ECO:0000256" key="5">
    <source>
        <dbReference type="ARBA" id="ARBA00022670"/>
    </source>
</evidence>
<evidence type="ECO:0000313" key="16">
    <source>
        <dbReference type="Proteomes" id="UP000320585"/>
    </source>
</evidence>
<name>A0A8D4UVA9_9FIRM</name>
<accession>A0A8D4UVA9</accession>
<reference evidence="16" key="1">
    <citation type="submission" date="2019-05" db="EMBL/GenBank/DDBJ databases">
        <title>Complete genome sequencing of Dialister sp. strain 5BBH33.</title>
        <authorList>
            <person name="Sakamoto M."/>
            <person name="Murakami T."/>
            <person name="Mori H."/>
        </authorList>
    </citation>
    <scope>NUCLEOTIDE SEQUENCE [LARGE SCALE GENOMIC DNA]</scope>
    <source>
        <strain evidence="16">5BBH33</strain>
    </source>
</reference>
<dbReference type="GeneID" id="92716809"/>
<keyword evidence="5" id="KW-0645">Protease</keyword>
<dbReference type="RefSeq" id="WP_022382568.1">
    <property type="nucleotide sequence ID" value="NZ_AP019697.1"/>
</dbReference>
<evidence type="ECO:0000256" key="8">
    <source>
        <dbReference type="ARBA" id="ARBA00022801"/>
    </source>
</evidence>
<comment type="subcellular location">
    <subcellularLocation>
        <location evidence="2">Cell membrane</location>
        <topology evidence="2">Multi-pass membrane protein</topology>
    </subcellularLocation>
</comment>
<gene>
    <name evidence="15" type="ORF">Dia5BBH33_15860</name>
</gene>
<keyword evidence="10 13" id="KW-1133">Transmembrane helix</keyword>
<evidence type="ECO:0000256" key="11">
    <source>
        <dbReference type="ARBA" id="ARBA00023049"/>
    </source>
</evidence>
<comment type="cofactor">
    <cofactor evidence="1">
        <name>Zn(2+)</name>
        <dbReference type="ChEBI" id="CHEBI:29105"/>
    </cofactor>
</comment>
<evidence type="ECO:0000256" key="6">
    <source>
        <dbReference type="ARBA" id="ARBA00022692"/>
    </source>
</evidence>
<dbReference type="EMBL" id="AP019697">
    <property type="protein sequence ID" value="BBK25651.1"/>
    <property type="molecule type" value="Genomic_DNA"/>
</dbReference>
<feature type="transmembrane region" description="Helical" evidence="13">
    <location>
        <begin position="125"/>
        <end position="147"/>
    </location>
</feature>
<keyword evidence="6 13" id="KW-0812">Transmembrane</keyword>
<keyword evidence="4" id="KW-1003">Cell membrane</keyword>
<feature type="transmembrane region" description="Helical" evidence="13">
    <location>
        <begin position="51"/>
        <end position="70"/>
    </location>
</feature>
<evidence type="ECO:0000256" key="2">
    <source>
        <dbReference type="ARBA" id="ARBA00004651"/>
    </source>
</evidence>
<comment type="similarity">
    <text evidence="3">Belongs to the peptidase M50B family.</text>
</comment>
<evidence type="ECO:0000256" key="4">
    <source>
        <dbReference type="ARBA" id="ARBA00022475"/>
    </source>
</evidence>
<keyword evidence="7" id="KW-0479">Metal-binding</keyword>
<feature type="domain" description="Peptidase M50" evidence="14">
    <location>
        <begin position="123"/>
        <end position="179"/>
    </location>
</feature>
<dbReference type="InterPro" id="IPR052348">
    <property type="entry name" value="Metallopeptidase_M50B"/>
</dbReference>